<protein>
    <submittedName>
        <fullName evidence="2">Uncharacterized protein</fullName>
    </submittedName>
</protein>
<organism evidence="2 3">
    <name type="scientific">Schaalia odontolytica</name>
    <dbReference type="NCBI Taxonomy" id="1660"/>
    <lineage>
        <taxon>Bacteria</taxon>
        <taxon>Bacillati</taxon>
        <taxon>Actinomycetota</taxon>
        <taxon>Actinomycetes</taxon>
        <taxon>Actinomycetales</taxon>
        <taxon>Actinomycetaceae</taxon>
        <taxon>Schaalia</taxon>
    </lineage>
</organism>
<accession>A0A2X0VAR9</accession>
<keyword evidence="1" id="KW-0472">Membrane</keyword>
<keyword evidence="1" id="KW-0812">Transmembrane</keyword>
<gene>
    <name evidence="2" type="ORF">NCTC9935_00128</name>
</gene>
<feature type="transmembrane region" description="Helical" evidence="1">
    <location>
        <begin position="54"/>
        <end position="74"/>
    </location>
</feature>
<reference evidence="2 3" key="1">
    <citation type="submission" date="2018-06" db="EMBL/GenBank/DDBJ databases">
        <authorList>
            <consortium name="Pathogen Informatics"/>
            <person name="Doyle S."/>
        </authorList>
    </citation>
    <scope>NUCLEOTIDE SEQUENCE [LARGE SCALE GENOMIC DNA]</scope>
    <source>
        <strain evidence="2 3">NCTC9935</strain>
    </source>
</reference>
<keyword evidence="3" id="KW-1185">Reference proteome</keyword>
<evidence type="ECO:0000313" key="3">
    <source>
        <dbReference type="Proteomes" id="UP000250192"/>
    </source>
</evidence>
<dbReference type="AlphaFoldDB" id="A0A2X0VAR9"/>
<dbReference type="OrthoDB" id="9801058at2"/>
<name>A0A2X0VAR9_9ACTO</name>
<evidence type="ECO:0000256" key="1">
    <source>
        <dbReference type="SAM" id="Phobius"/>
    </source>
</evidence>
<dbReference type="Proteomes" id="UP000250192">
    <property type="component" value="Unassembled WGS sequence"/>
</dbReference>
<dbReference type="EMBL" id="UAPR01000001">
    <property type="protein sequence ID" value="SPT54587.1"/>
    <property type="molecule type" value="Genomic_DNA"/>
</dbReference>
<feature type="transmembrane region" description="Helical" evidence="1">
    <location>
        <begin position="29"/>
        <end position="47"/>
    </location>
</feature>
<keyword evidence="1" id="KW-1133">Transmembrane helix</keyword>
<proteinExistence type="predicted"/>
<feature type="transmembrane region" description="Helical" evidence="1">
    <location>
        <begin position="86"/>
        <end position="104"/>
    </location>
</feature>
<sequence length="105" mass="11506">MLAFLLIGDAVTLWTYRHAANTAILRHLVPSILADVGLGALQIAVSTQSQMQRTVGIILLILIIIITLAQRRWVPLVLRAERVARAVYGTHVIVTTIIATAQLLM</sequence>
<evidence type="ECO:0000313" key="2">
    <source>
        <dbReference type="EMBL" id="SPT54587.1"/>
    </source>
</evidence>